<dbReference type="AlphaFoldDB" id="A0A4Q1TDM4"/>
<sequence length="160" mass="18498">MSAYEKHVNGTVSELLAEAFFVSKGYIVSKPINDFNEYDLIIDCEDGLKRVQVKTVYWDNAKMRNVISCVTSHIRSNNQRYNKKYNAKSFDILCAVHKDTKTFYLIPFEDIKGRRSITFYPEGKPKQLIPDTLILNLIEKRCNIHLSCRVQIPTSDIAET</sequence>
<dbReference type="InterPro" id="IPR011856">
    <property type="entry name" value="tRNA_endonuc-like_dom_sf"/>
</dbReference>
<reference evidence="2 3" key="1">
    <citation type="submission" date="2017-01" db="EMBL/GenBank/DDBJ databases">
        <title>Lactobacillus chiayiensis sp. nov., a lactic acid bacterium isolated from compost.</title>
        <authorList>
            <person name="Huang C.-H."/>
        </authorList>
    </citation>
    <scope>NUCLEOTIDE SEQUENCE [LARGE SCALE GENOMIC DNA]</scope>
    <source>
        <strain evidence="3">chh01</strain>
    </source>
</reference>
<proteinExistence type="predicted"/>
<dbReference type="Gene3D" id="3.40.1350.10">
    <property type="match status" value="1"/>
</dbReference>
<dbReference type="RefSeq" id="WP_129302980.1">
    <property type="nucleotide sequence ID" value="NZ_MSSM01000092.1"/>
</dbReference>
<protein>
    <recommendedName>
        <fullName evidence="1">PD(D/E)XK endonuclease domain-containing protein</fullName>
    </recommendedName>
</protein>
<comment type="caution">
    <text evidence="2">The sequence shown here is derived from an EMBL/GenBank/DDBJ whole genome shotgun (WGS) entry which is preliminary data.</text>
</comment>
<dbReference type="InterPro" id="IPR021671">
    <property type="entry name" value="PD(D/E)XK_Endonuc"/>
</dbReference>
<organism evidence="2 3">
    <name type="scientific">Lacticaseibacillus chiayiensis</name>
    <dbReference type="NCBI Taxonomy" id="2100821"/>
    <lineage>
        <taxon>Bacteria</taxon>
        <taxon>Bacillati</taxon>
        <taxon>Bacillota</taxon>
        <taxon>Bacilli</taxon>
        <taxon>Lactobacillales</taxon>
        <taxon>Lactobacillaceae</taxon>
        <taxon>Lacticaseibacillus</taxon>
    </lineage>
</organism>
<dbReference type="EMBL" id="MSSM01000092">
    <property type="protein sequence ID" value="RXT15708.1"/>
    <property type="molecule type" value="Genomic_DNA"/>
</dbReference>
<dbReference type="Proteomes" id="UP000290475">
    <property type="component" value="Unassembled WGS sequence"/>
</dbReference>
<dbReference type="Pfam" id="PF11645">
    <property type="entry name" value="PDDEXK_5"/>
    <property type="match status" value="1"/>
</dbReference>
<name>A0A4Q1TDM4_9LACO</name>
<dbReference type="GO" id="GO:0003676">
    <property type="term" value="F:nucleic acid binding"/>
    <property type="evidence" value="ECO:0007669"/>
    <property type="project" value="InterPro"/>
</dbReference>
<evidence type="ECO:0000313" key="2">
    <source>
        <dbReference type="EMBL" id="RXT15708.1"/>
    </source>
</evidence>
<gene>
    <name evidence="2" type="ORF">BVJ53_14660</name>
</gene>
<evidence type="ECO:0000313" key="3">
    <source>
        <dbReference type="Proteomes" id="UP000290475"/>
    </source>
</evidence>
<accession>A0A4Q1TDM4</accession>
<evidence type="ECO:0000259" key="1">
    <source>
        <dbReference type="Pfam" id="PF11645"/>
    </source>
</evidence>
<feature type="domain" description="PD(D/E)XK endonuclease" evidence="1">
    <location>
        <begin position="7"/>
        <end position="113"/>
    </location>
</feature>